<proteinExistence type="inferred from homology"/>
<dbReference type="RefSeq" id="WP_109263473.1">
    <property type="nucleotide sequence ID" value="NZ_QEWP01000003.1"/>
</dbReference>
<organism evidence="6 7">
    <name type="scientific">Marinilabilia rubra</name>
    <dbReference type="NCBI Taxonomy" id="2162893"/>
    <lineage>
        <taxon>Bacteria</taxon>
        <taxon>Pseudomonadati</taxon>
        <taxon>Bacteroidota</taxon>
        <taxon>Bacteroidia</taxon>
        <taxon>Marinilabiliales</taxon>
        <taxon>Marinilabiliaceae</taxon>
        <taxon>Marinilabilia</taxon>
    </lineage>
</organism>
<dbReference type="HAMAP" id="MF_00527">
    <property type="entry name" value="3MGH"/>
    <property type="match status" value="1"/>
</dbReference>
<dbReference type="InterPro" id="IPR036995">
    <property type="entry name" value="MPG_sf"/>
</dbReference>
<dbReference type="OrthoDB" id="9794313at2"/>
<protein>
    <recommendedName>
        <fullName evidence="5">Putative 3-methyladenine DNA glycosylase</fullName>
        <ecNumber evidence="5">3.2.2.-</ecNumber>
    </recommendedName>
</protein>
<sequence>MRLTRDFFSRDALSVAPDLLGKTLVRKFETGEELRLTINETEAYRGEEDLGCHASKGRTPRTEVMYHQGGLVYVYLIYGMYWLLNFTSGAEGHPQAVLIRGSAEIEGPGRIGQALMLDKSFYGEDLISSERLWVEENTNITIKPEITTSPRVGIDYAGKYWAGRHWRFRG</sequence>
<evidence type="ECO:0000256" key="2">
    <source>
        <dbReference type="ARBA" id="ARBA00022763"/>
    </source>
</evidence>
<dbReference type="CDD" id="cd00540">
    <property type="entry name" value="AAG"/>
    <property type="match status" value="1"/>
</dbReference>
<keyword evidence="3 5" id="KW-0378">Hydrolase</keyword>
<dbReference type="InterPro" id="IPR003180">
    <property type="entry name" value="MPG"/>
</dbReference>
<evidence type="ECO:0000256" key="3">
    <source>
        <dbReference type="ARBA" id="ARBA00022801"/>
    </source>
</evidence>
<dbReference type="GO" id="GO:0003905">
    <property type="term" value="F:alkylbase DNA N-glycosylase activity"/>
    <property type="evidence" value="ECO:0007669"/>
    <property type="project" value="InterPro"/>
</dbReference>
<dbReference type="InterPro" id="IPR011034">
    <property type="entry name" value="Formyl_transferase-like_C_sf"/>
</dbReference>
<dbReference type="Pfam" id="PF02245">
    <property type="entry name" value="Pur_DNA_glyco"/>
    <property type="match status" value="2"/>
</dbReference>
<dbReference type="PANTHER" id="PTHR10429:SF0">
    <property type="entry name" value="DNA-3-METHYLADENINE GLYCOSYLASE"/>
    <property type="match status" value="1"/>
</dbReference>
<dbReference type="GO" id="GO:0006284">
    <property type="term" value="P:base-excision repair"/>
    <property type="evidence" value="ECO:0007669"/>
    <property type="project" value="InterPro"/>
</dbReference>
<dbReference type="PANTHER" id="PTHR10429">
    <property type="entry name" value="DNA-3-METHYLADENINE GLYCOSYLASE"/>
    <property type="match status" value="1"/>
</dbReference>
<dbReference type="EMBL" id="QEWP01000003">
    <property type="protein sequence ID" value="PWE00434.1"/>
    <property type="molecule type" value="Genomic_DNA"/>
</dbReference>
<evidence type="ECO:0000256" key="1">
    <source>
        <dbReference type="ARBA" id="ARBA00009232"/>
    </source>
</evidence>
<dbReference type="Gene3D" id="3.10.300.10">
    <property type="entry name" value="Methylpurine-DNA glycosylase (MPG)"/>
    <property type="match status" value="2"/>
</dbReference>
<comment type="caution">
    <text evidence="6">The sequence shown here is derived from an EMBL/GenBank/DDBJ whole genome shotgun (WGS) entry which is preliminary data.</text>
</comment>
<evidence type="ECO:0000313" key="6">
    <source>
        <dbReference type="EMBL" id="PWE00434.1"/>
    </source>
</evidence>
<name>A0A2U2BBI0_9BACT</name>
<comment type="similarity">
    <text evidence="1 5">Belongs to the DNA glycosylase MPG family.</text>
</comment>
<gene>
    <name evidence="6" type="ORF">DDZ16_05760</name>
</gene>
<dbReference type="NCBIfam" id="TIGR00567">
    <property type="entry name" value="3mg"/>
    <property type="match status" value="1"/>
</dbReference>
<dbReference type="EC" id="3.2.2.-" evidence="5"/>
<dbReference type="AlphaFoldDB" id="A0A2U2BBI0"/>
<keyword evidence="4 5" id="KW-0234">DNA repair</keyword>
<dbReference type="Proteomes" id="UP000244956">
    <property type="component" value="Unassembled WGS sequence"/>
</dbReference>
<reference evidence="6 7" key="1">
    <citation type="submission" date="2018-05" db="EMBL/GenBank/DDBJ databases">
        <title>Marinilabilia rubrum sp. nov., isolated from saltern sediment.</title>
        <authorList>
            <person name="Zhang R."/>
        </authorList>
    </citation>
    <scope>NUCLEOTIDE SEQUENCE [LARGE SCALE GENOMIC DNA]</scope>
    <source>
        <strain evidence="6 7">WTE16</strain>
    </source>
</reference>
<evidence type="ECO:0000256" key="4">
    <source>
        <dbReference type="ARBA" id="ARBA00023204"/>
    </source>
</evidence>
<keyword evidence="2 5" id="KW-0227">DNA damage</keyword>
<evidence type="ECO:0000256" key="5">
    <source>
        <dbReference type="HAMAP-Rule" id="MF_00527"/>
    </source>
</evidence>
<keyword evidence="7" id="KW-1185">Reference proteome</keyword>
<dbReference type="GO" id="GO:0003677">
    <property type="term" value="F:DNA binding"/>
    <property type="evidence" value="ECO:0007669"/>
    <property type="project" value="InterPro"/>
</dbReference>
<dbReference type="SUPFAM" id="SSF50486">
    <property type="entry name" value="FMT C-terminal domain-like"/>
    <property type="match status" value="1"/>
</dbReference>
<accession>A0A2U2BBI0</accession>
<evidence type="ECO:0000313" key="7">
    <source>
        <dbReference type="Proteomes" id="UP000244956"/>
    </source>
</evidence>